<name>J3MIP2_ORYBR</name>
<reference evidence="2" key="1">
    <citation type="journal article" date="2013" name="Nat. Commun.">
        <title>Whole-genome sequencing of Oryza brachyantha reveals mechanisms underlying Oryza genome evolution.</title>
        <authorList>
            <person name="Chen J."/>
            <person name="Huang Q."/>
            <person name="Gao D."/>
            <person name="Wang J."/>
            <person name="Lang Y."/>
            <person name="Liu T."/>
            <person name="Li B."/>
            <person name="Bai Z."/>
            <person name="Luis Goicoechea J."/>
            <person name="Liang C."/>
            <person name="Chen C."/>
            <person name="Zhang W."/>
            <person name="Sun S."/>
            <person name="Liao Y."/>
            <person name="Zhang X."/>
            <person name="Yang L."/>
            <person name="Song C."/>
            <person name="Wang M."/>
            <person name="Shi J."/>
            <person name="Liu G."/>
            <person name="Liu J."/>
            <person name="Zhou H."/>
            <person name="Zhou W."/>
            <person name="Yu Q."/>
            <person name="An N."/>
            <person name="Chen Y."/>
            <person name="Cai Q."/>
            <person name="Wang B."/>
            <person name="Liu B."/>
            <person name="Min J."/>
            <person name="Huang Y."/>
            <person name="Wu H."/>
            <person name="Li Z."/>
            <person name="Zhang Y."/>
            <person name="Yin Y."/>
            <person name="Song W."/>
            <person name="Jiang J."/>
            <person name="Jackson S.A."/>
            <person name="Wing R.A."/>
            <person name="Wang J."/>
            <person name="Chen M."/>
        </authorList>
    </citation>
    <scope>NUCLEOTIDE SEQUENCE [LARGE SCALE GENOMIC DNA]</scope>
    <source>
        <strain evidence="2">cv. IRGC 101232</strain>
    </source>
</reference>
<dbReference type="Gramene" id="OB07G12740.1">
    <property type="protein sequence ID" value="OB07G12740.1"/>
    <property type="gene ID" value="OB07G12740"/>
</dbReference>
<evidence type="ECO:0000313" key="3">
    <source>
        <dbReference type="Proteomes" id="UP000006038"/>
    </source>
</evidence>
<feature type="region of interest" description="Disordered" evidence="1">
    <location>
        <begin position="1"/>
        <end position="49"/>
    </location>
</feature>
<dbReference type="EnsemblPlants" id="OB07G12740.1">
    <property type="protein sequence ID" value="OB07G12740.1"/>
    <property type="gene ID" value="OB07G12740"/>
</dbReference>
<evidence type="ECO:0000313" key="2">
    <source>
        <dbReference type="EnsemblPlants" id="OB07G12740.1"/>
    </source>
</evidence>
<keyword evidence="3" id="KW-1185">Reference proteome</keyword>
<reference evidence="2" key="2">
    <citation type="submission" date="2013-04" db="UniProtKB">
        <authorList>
            <consortium name="EnsemblPlants"/>
        </authorList>
    </citation>
    <scope>IDENTIFICATION</scope>
</reference>
<dbReference type="Proteomes" id="UP000006038">
    <property type="component" value="Chromosome 7"/>
</dbReference>
<evidence type="ECO:0000256" key="1">
    <source>
        <dbReference type="SAM" id="MobiDB-lite"/>
    </source>
</evidence>
<organism evidence="2">
    <name type="scientific">Oryza brachyantha</name>
    <name type="common">malo sina</name>
    <dbReference type="NCBI Taxonomy" id="4533"/>
    <lineage>
        <taxon>Eukaryota</taxon>
        <taxon>Viridiplantae</taxon>
        <taxon>Streptophyta</taxon>
        <taxon>Embryophyta</taxon>
        <taxon>Tracheophyta</taxon>
        <taxon>Spermatophyta</taxon>
        <taxon>Magnoliopsida</taxon>
        <taxon>Liliopsida</taxon>
        <taxon>Poales</taxon>
        <taxon>Poaceae</taxon>
        <taxon>BOP clade</taxon>
        <taxon>Oryzoideae</taxon>
        <taxon>Oryzeae</taxon>
        <taxon>Oryzinae</taxon>
        <taxon>Oryza</taxon>
    </lineage>
</organism>
<proteinExistence type="predicted"/>
<dbReference type="AlphaFoldDB" id="J3MIP2"/>
<feature type="compositionally biased region" description="Low complexity" evidence="1">
    <location>
        <begin position="1"/>
        <end position="13"/>
    </location>
</feature>
<accession>J3MIP2</accession>
<protein>
    <submittedName>
        <fullName evidence="2">Uncharacterized protein</fullName>
    </submittedName>
</protein>
<sequence>MASSAAASLATASHRQRPLAGNRWQGTHGIEERGGHRRIRRGQDEQGRDQVWERAGGVSEELDPQVGSLSFGLKLLSRVQPSEVLLKLVTKDVSMLEIMRPVSGYSLFDCRTKWGICLFGATVSLIVADASSQLAQSLLFSI</sequence>
<dbReference type="HOGENOM" id="CLU_1818839_0_0_1"/>